<dbReference type="Pfam" id="PF24935">
    <property type="entry name" value="Ig_NUP210_6th"/>
    <property type="match status" value="1"/>
</dbReference>
<keyword evidence="5" id="KW-1185">Reference proteome</keyword>
<evidence type="ECO:0000259" key="2">
    <source>
        <dbReference type="Pfam" id="PF24902"/>
    </source>
</evidence>
<dbReference type="InterPro" id="IPR056899">
    <property type="entry name" value="Ig_NUP210_9th"/>
</dbReference>
<dbReference type="GO" id="GO:0005643">
    <property type="term" value="C:nuclear pore"/>
    <property type="evidence" value="ECO:0007669"/>
    <property type="project" value="TreeGrafter"/>
</dbReference>
<dbReference type="EMBL" id="BPLR01016137">
    <property type="protein sequence ID" value="GIY81532.1"/>
    <property type="molecule type" value="Genomic_DNA"/>
</dbReference>
<evidence type="ECO:0000313" key="5">
    <source>
        <dbReference type="Proteomes" id="UP001054945"/>
    </source>
</evidence>
<dbReference type="Proteomes" id="UP001054945">
    <property type="component" value="Unassembled WGS sequence"/>
</dbReference>
<dbReference type="Pfam" id="PF26184">
    <property type="entry name" value="Ig_NUP210_8th"/>
    <property type="match status" value="1"/>
</dbReference>
<dbReference type="Pfam" id="PF24902">
    <property type="entry name" value="Ig_NUP210_9th"/>
    <property type="match status" value="1"/>
</dbReference>
<feature type="domain" description="NUP210 Ig-like" evidence="1">
    <location>
        <begin position="195"/>
        <end position="294"/>
    </location>
</feature>
<accession>A0AAV4WFL6</accession>
<feature type="non-terminal residue" evidence="4">
    <location>
        <position position="1"/>
    </location>
</feature>
<proteinExistence type="predicted"/>
<dbReference type="InterPro" id="IPR045197">
    <property type="entry name" value="NUP210-like"/>
</dbReference>
<comment type="caution">
    <text evidence="4">The sequence shown here is derived from an EMBL/GenBank/DDBJ whole genome shotgun (WGS) entry which is preliminary data.</text>
</comment>
<protein>
    <submittedName>
        <fullName evidence="4">Nuclear pore membrane glycoprotein 210</fullName>
    </submittedName>
</protein>
<dbReference type="Pfam" id="PF22962">
    <property type="entry name" value="Ig_NUP210_7th"/>
    <property type="match status" value="1"/>
</dbReference>
<name>A0AAV4WFL6_CAEEX</name>
<dbReference type="InterPro" id="IPR056898">
    <property type="entry name" value="Ig_NUP210_6th"/>
</dbReference>
<dbReference type="PANTHER" id="PTHR23019:SF0">
    <property type="entry name" value="NUCLEAR PORE MEMBRANE GLYCOPROTEIN 210"/>
    <property type="match status" value="1"/>
</dbReference>
<dbReference type="InterPro" id="IPR055099">
    <property type="entry name" value="Ig_NUP210_7th"/>
</dbReference>
<sequence>DGSIKKIEPTVSASQDVIIYESIKVHPLQTLLPWDPISKPVYSIFLKATGGTAKVSTFGLGTFKVHAVDAHIPTFNGSGQVSIQPVVDLEILPDEVEVEINSTLILPLAMYGYLPDNKPRMFSNCSEVSIIVDIDEIQKFVYQKDSSSLVKPSACRNIHLKCMSRGFNRIRVRYERDDASLKKAVVVACYRKLKVIHPVGEAVIALGSSLDIVLEGGPQPWPRCQTHFVNLYPEHESIDMSILRNDSDISDIHKVNAFCKNYGEGMFTIKVGNKPCETNQHPSVNEALIRIFCAVPESLVLRPILPGIQGKKCPVSSDNKIAIHSAENLDLELVVKDGFGREFHNISSLDISWYLSDSSLAHLSSNTGIKTKIMRSKDVNFKTRYYQQLQPYGTEGLLKVTASIVGYKQNLNNIDEIIYDEKFTTINSSLNFVLVEEAEVEPKKCQFSIVLQVKLLHLETSTLLMVYLNITKGSGFFQVEANDPTKADVVYNSATHQIEITPLETGTVTITINDLCLGIVHQSVAEIQIYGLSAIVVDVLDKVELGKTIIASVEVLNEDKQKIPASIFSVMNLQASSVSNIVSIK</sequence>
<evidence type="ECO:0000313" key="4">
    <source>
        <dbReference type="EMBL" id="GIY81532.1"/>
    </source>
</evidence>
<evidence type="ECO:0000259" key="1">
    <source>
        <dbReference type="Pfam" id="PF22962"/>
    </source>
</evidence>
<gene>
    <name evidence="4" type="primary">Nup210</name>
    <name evidence="4" type="ORF">CEXT_744791</name>
</gene>
<reference evidence="4 5" key="1">
    <citation type="submission" date="2021-06" db="EMBL/GenBank/DDBJ databases">
        <title>Caerostris extrusa draft genome.</title>
        <authorList>
            <person name="Kono N."/>
            <person name="Arakawa K."/>
        </authorList>
    </citation>
    <scope>NUCLEOTIDE SEQUENCE [LARGE SCALE GENOMIC DNA]</scope>
</reference>
<evidence type="ECO:0000259" key="3">
    <source>
        <dbReference type="Pfam" id="PF24935"/>
    </source>
</evidence>
<organism evidence="4 5">
    <name type="scientific">Caerostris extrusa</name>
    <name type="common">Bark spider</name>
    <name type="synonym">Caerostris bankana</name>
    <dbReference type="NCBI Taxonomy" id="172846"/>
    <lineage>
        <taxon>Eukaryota</taxon>
        <taxon>Metazoa</taxon>
        <taxon>Ecdysozoa</taxon>
        <taxon>Arthropoda</taxon>
        <taxon>Chelicerata</taxon>
        <taxon>Arachnida</taxon>
        <taxon>Araneae</taxon>
        <taxon>Araneomorphae</taxon>
        <taxon>Entelegynae</taxon>
        <taxon>Araneoidea</taxon>
        <taxon>Araneidae</taxon>
        <taxon>Caerostris</taxon>
    </lineage>
</organism>
<dbReference type="AlphaFoldDB" id="A0AAV4WFL6"/>
<dbReference type="PANTHER" id="PTHR23019">
    <property type="entry name" value="NUCLEAR PORE MEMBRANE GLYCOPROTEIN GP210-RELATED"/>
    <property type="match status" value="1"/>
</dbReference>
<feature type="domain" description="NUP210 Ig-like" evidence="3">
    <location>
        <begin position="89"/>
        <end position="175"/>
    </location>
</feature>
<feature type="domain" description="NUP210 Ig-like" evidence="2">
    <location>
        <begin position="466"/>
        <end position="529"/>
    </location>
</feature>